<dbReference type="PANTHER" id="PTHR43744">
    <property type="entry name" value="ABC TRANSPORTER PERMEASE PROTEIN MG189-RELATED-RELATED"/>
    <property type="match status" value="1"/>
</dbReference>
<comment type="caution">
    <text evidence="9">The sequence shown here is derived from an EMBL/GenBank/DDBJ whole genome shotgun (WGS) entry which is preliminary data.</text>
</comment>
<keyword evidence="6 7" id="KW-0472">Membrane</keyword>
<evidence type="ECO:0000313" key="10">
    <source>
        <dbReference type="Proteomes" id="UP001652445"/>
    </source>
</evidence>
<evidence type="ECO:0000256" key="3">
    <source>
        <dbReference type="ARBA" id="ARBA00022475"/>
    </source>
</evidence>
<feature type="domain" description="ABC transmembrane type-1" evidence="8">
    <location>
        <begin position="69"/>
        <end position="260"/>
    </location>
</feature>
<dbReference type="PROSITE" id="PS50928">
    <property type="entry name" value="ABC_TM1"/>
    <property type="match status" value="1"/>
</dbReference>
<keyword evidence="5 7" id="KW-1133">Transmembrane helix</keyword>
<dbReference type="PANTHER" id="PTHR43744:SF12">
    <property type="entry name" value="ABC TRANSPORTER PERMEASE PROTEIN MG189-RELATED"/>
    <property type="match status" value="1"/>
</dbReference>
<sequence length="274" mass="30533">MKRNHIIITGLSYLLLTAGAFIVLFPLLWMLSTALKQPAEIYSLSLIPAAPTFQHILDVFNKTLFGSWLLNSLIVAVISTASVAFFDTLAGYVLAQFTFRAKQFIFVVILSTLMVPTEMLIIPWFLLSDMVGWVDTYMGILFPGLITAFGIFLMKQFMESIPRDLLDAARIDGMGEWGIWLKIAIPQVGGAITTLCLLNFLTSWNSYIWPLIVSVTPEKLTIPVGLAYFSNENGDRSNWVLSMAGSSISVLPLIILFLIFQKQIIRGITLTGLR</sequence>
<dbReference type="InterPro" id="IPR035906">
    <property type="entry name" value="MetI-like_sf"/>
</dbReference>
<dbReference type="InterPro" id="IPR000515">
    <property type="entry name" value="MetI-like"/>
</dbReference>
<feature type="transmembrane region" description="Helical" evidence="7">
    <location>
        <begin position="104"/>
        <end position="125"/>
    </location>
</feature>
<keyword evidence="4 7" id="KW-0812">Transmembrane</keyword>
<feature type="transmembrane region" description="Helical" evidence="7">
    <location>
        <begin position="239"/>
        <end position="260"/>
    </location>
</feature>
<dbReference type="Gene3D" id="1.10.3720.10">
    <property type="entry name" value="MetI-like"/>
    <property type="match status" value="1"/>
</dbReference>
<dbReference type="SUPFAM" id="SSF161098">
    <property type="entry name" value="MetI-like"/>
    <property type="match status" value="1"/>
</dbReference>
<dbReference type="RefSeq" id="WP_262685385.1">
    <property type="nucleotide sequence ID" value="NZ_JAOQIO010000077.1"/>
</dbReference>
<feature type="transmembrane region" description="Helical" evidence="7">
    <location>
        <begin position="69"/>
        <end position="92"/>
    </location>
</feature>
<comment type="subcellular location">
    <subcellularLocation>
        <location evidence="1 7">Cell membrane</location>
        <topology evidence="1 7">Multi-pass membrane protein</topology>
    </subcellularLocation>
</comment>
<evidence type="ECO:0000256" key="7">
    <source>
        <dbReference type="RuleBase" id="RU363032"/>
    </source>
</evidence>
<feature type="transmembrane region" description="Helical" evidence="7">
    <location>
        <begin position="179"/>
        <end position="201"/>
    </location>
</feature>
<feature type="transmembrane region" description="Helical" evidence="7">
    <location>
        <begin position="6"/>
        <end position="29"/>
    </location>
</feature>
<reference evidence="9 10" key="1">
    <citation type="submission" date="2022-09" db="EMBL/GenBank/DDBJ databases">
        <authorList>
            <person name="Han X.L."/>
            <person name="Wang Q."/>
            <person name="Lu T."/>
        </authorList>
    </citation>
    <scope>NUCLEOTIDE SEQUENCE [LARGE SCALE GENOMIC DNA]</scope>
    <source>
        <strain evidence="9 10">WQ 127069</strain>
    </source>
</reference>
<comment type="similarity">
    <text evidence="7">Belongs to the binding-protein-dependent transport system permease family.</text>
</comment>
<dbReference type="EMBL" id="JAOQIO010000077">
    <property type="protein sequence ID" value="MCU6794191.1"/>
    <property type="molecule type" value="Genomic_DNA"/>
</dbReference>
<gene>
    <name evidence="9" type="ORF">OB236_18970</name>
</gene>
<evidence type="ECO:0000256" key="1">
    <source>
        <dbReference type="ARBA" id="ARBA00004651"/>
    </source>
</evidence>
<organism evidence="9 10">
    <name type="scientific">Paenibacillus baimaensis</name>
    <dbReference type="NCBI Taxonomy" id="2982185"/>
    <lineage>
        <taxon>Bacteria</taxon>
        <taxon>Bacillati</taxon>
        <taxon>Bacillota</taxon>
        <taxon>Bacilli</taxon>
        <taxon>Bacillales</taxon>
        <taxon>Paenibacillaceae</taxon>
        <taxon>Paenibacillus</taxon>
    </lineage>
</organism>
<keyword evidence="10" id="KW-1185">Reference proteome</keyword>
<keyword evidence="3" id="KW-1003">Cell membrane</keyword>
<evidence type="ECO:0000256" key="2">
    <source>
        <dbReference type="ARBA" id="ARBA00022448"/>
    </source>
</evidence>
<evidence type="ECO:0000313" key="9">
    <source>
        <dbReference type="EMBL" id="MCU6794191.1"/>
    </source>
</evidence>
<dbReference type="Proteomes" id="UP001652445">
    <property type="component" value="Unassembled WGS sequence"/>
</dbReference>
<evidence type="ECO:0000256" key="5">
    <source>
        <dbReference type="ARBA" id="ARBA00022989"/>
    </source>
</evidence>
<name>A0ABT2UHS0_9BACL</name>
<keyword evidence="2 7" id="KW-0813">Transport</keyword>
<dbReference type="CDD" id="cd06261">
    <property type="entry name" value="TM_PBP2"/>
    <property type="match status" value="1"/>
</dbReference>
<feature type="transmembrane region" description="Helical" evidence="7">
    <location>
        <begin position="137"/>
        <end position="158"/>
    </location>
</feature>
<proteinExistence type="inferred from homology"/>
<dbReference type="Pfam" id="PF00528">
    <property type="entry name" value="BPD_transp_1"/>
    <property type="match status" value="1"/>
</dbReference>
<protein>
    <submittedName>
        <fullName evidence="9">Carbohydrate ABC transporter permease</fullName>
    </submittedName>
</protein>
<evidence type="ECO:0000256" key="4">
    <source>
        <dbReference type="ARBA" id="ARBA00022692"/>
    </source>
</evidence>
<evidence type="ECO:0000259" key="8">
    <source>
        <dbReference type="PROSITE" id="PS50928"/>
    </source>
</evidence>
<evidence type="ECO:0000256" key="6">
    <source>
        <dbReference type="ARBA" id="ARBA00023136"/>
    </source>
</evidence>
<accession>A0ABT2UHS0</accession>